<keyword evidence="1" id="KW-0175">Coiled coil</keyword>
<evidence type="ECO:0000313" key="2">
    <source>
        <dbReference type="EMBL" id="KAB6335956.1"/>
    </source>
</evidence>
<dbReference type="RefSeq" id="WP_151927161.1">
    <property type="nucleotide sequence ID" value="NZ_WDCP01000105.1"/>
</dbReference>
<dbReference type="EMBL" id="WDCP01000105">
    <property type="protein sequence ID" value="KAB6335956.1"/>
    <property type="molecule type" value="Genomic_DNA"/>
</dbReference>
<reference evidence="2 3" key="1">
    <citation type="journal article" date="2019" name="Nat. Med.">
        <title>A library of human gut bacterial isolates paired with longitudinal multiomics data enables mechanistic microbiome research.</title>
        <authorList>
            <person name="Poyet M."/>
            <person name="Groussin M."/>
            <person name="Gibbons S.M."/>
            <person name="Avila-Pacheco J."/>
            <person name="Jiang X."/>
            <person name="Kearney S.M."/>
            <person name="Perrotta A.R."/>
            <person name="Berdy B."/>
            <person name="Zhao S."/>
            <person name="Lieberman T.D."/>
            <person name="Swanson P.K."/>
            <person name="Smith M."/>
            <person name="Roesemann S."/>
            <person name="Alexander J.E."/>
            <person name="Rich S.A."/>
            <person name="Livny J."/>
            <person name="Vlamakis H."/>
            <person name="Clish C."/>
            <person name="Bullock K."/>
            <person name="Deik A."/>
            <person name="Scott J."/>
            <person name="Pierce K.A."/>
            <person name="Xavier R.J."/>
            <person name="Alm E.J."/>
        </authorList>
    </citation>
    <scope>NUCLEOTIDE SEQUENCE [LARGE SCALE GENOMIC DNA]</scope>
    <source>
        <strain evidence="2 3">BIOML-A16</strain>
    </source>
</reference>
<evidence type="ECO:0000256" key="1">
    <source>
        <dbReference type="SAM" id="Coils"/>
    </source>
</evidence>
<name>A0A7J5Q545_9BACE</name>
<evidence type="ECO:0000313" key="3">
    <source>
        <dbReference type="Proteomes" id="UP000438288"/>
    </source>
</evidence>
<gene>
    <name evidence="2" type="ORF">GAZ43_24355</name>
</gene>
<accession>A0A7J5Q545</accession>
<organism evidence="2 3">
    <name type="scientific">Bacteroides xylanisolvens</name>
    <dbReference type="NCBI Taxonomy" id="371601"/>
    <lineage>
        <taxon>Bacteria</taxon>
        <taxon>Pseudomonadati</taxon>
        <taxon>Bacteroidota</taxon>
        <taxon>Bacteroidia</taxon>
        <taxon>Bacteroidales</taxon>
        <taxon>Bacteroidaceae</taxon>
        <taxon>Bacteroides</taxon>
    </lineage>
</organism>
<proteinExistence type="predicted"/>
<dbReference type="Proteomes" id="UP000438288">
    <property type="component" value="Unassembled WGS sequence"/>
</dbReference>
<protein>
    <submittedName>
        <fullName evidence="2">Uncharacterized protein</fullName>
    </submittedName>
</protein>
<sequence>MPSIYVLKEWDRAFLNAKTNLFKDLLAGDVHWPQVLWETSALDGVNANEELAQVLTQNILARMQPVQFEKDKIIKDNIQCETLKVQTILKAQRFTENIDIESSNTGDFFDINGQCKINIRPACDCVGRNGMKKVYLINCQPFNPKIDFQAQYGNFSERNNEAKIGPLYKNKFYTFSFKEMEIAEYNDIKQYKKGRILMPFITYITEKYSLYIQRQGLPRIPKIAIPNYEEQKEDDNDKELEVLKAENLKLQEQNKDLLKQEVITKSCRTTIRYVQRGRKRKKK</sequence>
<feature type="coiled-coil region" evidence="1">
    <location>
        <begin position="233"/>
        <end position="260"/>
    </location>
</feature>
<comment type="caution">
    <text evidence="2">The sequence shown here is derived from an EMBL/GenBank/DDBJ whole genome shotgun (WGS) entry which is preliminary data.</text>
</comment>
<dbReference type="AlphaFoldDB" id="A0A7J5Q545"/>